<evidence type="ECO:0000313" key="3">
    <source>
        <dbReference type="Proteomes" id="UP000006461"/>
    </source>
</evidence>
<sequence>MGAEWQAFLQALTVVAVVASAVLLAVLQLTARRWRGASLKEAAAASAVGELLVPLLGGLVALMPGASWRIGFLVAGGLVVCGLVAHVATYLRHDDTADTFDDRQVQWGLPLSAAVCLSLLAFACSTADWAAHVVAGLSVALVFSGTARAWLLLAHLDRAAGASAPLPTVSR</sequence>
<keyword evidence="1" id="KW-0472">Membrane</keyword>
<accession>I4EZW1</accession>
<feature type="transmembrane region" description="Helical" evidence="1">
    <location>
        <begin position="129"/>
        <end position="151"/>
    </location>
</feature>
<dbReference type="OrthoDB" id="5193357at2"/>
<feature type="transmembrane region" description="Helical" evidence="1">
    <location>
        <begin position="6"/>
        <end position="30"/>
    </location>
</feature>
<gene>
    <name evidence="2" type="ordered locus">MODMU_3512</name>
</gene>
<protein>
    <submittedName>
        <fullName evidence="2">Drug resistance transporter</fullName>
    </submittedName>
</protein>
<evidence type="ECO:0000256" key="1">
    <source>
        <dbReference type="SAM" id="Phobius"/>
    </source>
</evidence>
<keyword evidence="3" id="KW-1185">Reference proteome</keyword>
<dbReference type="Proteomes" id="UP000006461">
    <property type="component" value="Chromosome"/>
</dbReference>
<dbReference type="EMBL" id="FO203431">
    <property type="protein sequence ID" value="CCH88924.1"/>
    <property type="molecule type" value="Genomic_DNA"/>
</dbReference>
<dbReference type="STRING" id="477641.MODMU_3512"/>
<feature type="transmembrane region" description="Helical" evidence="1">
    <location>
        <begin position="42"/>
        <end position="64"/>
    </location>
</feature>
<keyword evidence="1" id="KW-0812">Transmembrane</keyword>
<organism evidence="2 3">
    <name type="scientific">Modestobacter italicus (strain DSM 44449 / CECT 9708 / BC 501)</name>
    <dbReference type="NCBI Taxonomy" id="2732864"/>
    <lineage>
        <taxon>Bacteria</taxon>
        <taxon>Bacillati</taxon>
        <taxon>Actinomycetota</taxon>
        <taxon>Actinomycetes</taxon>
        <taxon>Geodermatophilales</taxon>
        <taxon>Geodermatophilaceae</taxon>
        <taxon>Modestobacter</taxon>
    </lineage>
</organism>
<dbReference type="AlphaFoldDB" id="I4EZW1"/>
<reference evidence="2 3" key="1">
    <citation type="journal article" date="2012" name="J. Bacteriol.">
        <title>Genome Sequence of Radiation-Resistant Modestobacter marinus Strain BC501, a Representative Actinobacterium That Thrives on Calcareous Stone Surfaces.</title>
        <authorList>
            <person name="Normand P."/>
            <person name="Gury J."/>
            <person name="Pujic P."/>
            <person name="Chouaia B."/>
            <person name="Crotti E."/>
            <person name="Brusetti L."/>
            <person name="Daffonchio D."/>
            <person name="Vacherie B."/>
            <person name="Barbe V."/>
            <person name="Medigue C."/>
            <person name="Calteau A."/>
            <person name="Ghodhbane-Gtari F."/>
            <person name="Essoussi I."/>
            <person name="Nouioui I."/>
            <person name="Abbassi-Ghozzi I."/>
            <person name="Gtari M."/>
        </authorList>
    </citation>
    <scope>NUCLEOTIDE SEQUENCE [LARGE SCALE GENOMIC DNA]</scope>
    <source>
        <strain evidence="3">BC 501</strain>
    </source>
</reference>
<dbReference type="HOGENOM" id="CLU_1561192_0_0_11"/>
<dbReference type="KEGG" id="mmar:MODMU_3512"/>
<keyword evidence="1" id="KW-1133">Transmembrane helix</keyword>
<proteinExistence type="predicted"/>
<feature type="transmembrane region" description="Helical" evidence="1">
    <location>
        <begin position="105"/>
        <end position="123"/>
    </location>
</feature>
<name>I4EZW1_MODI5</name>
<evidence type="ECO:0000313" key="2">
    <source>
        <dbReference type="EMBL" id="CCH88924.1"/>
    </source>
</evidence>
<feature type="transmembrane region" description="Helical" evidence="1">
    <location>
        <begin position="70"/>
        <end position="93"/>
    </location>
</feature>